<sequence>MTALEKMALKIARQQEKNAKKENEKREQLAAGFAFVKPVSASAKKVIQQLEAMMIDGYAKIDNTNGSFMPVVVEQVGANQISIAHYYEQNGDLMADPEIVFVKKEYSYGVEYYPIYERMSGLGSDIELVIFKNRKPKLISRLQKQAASFCTDWMRTITMQQGIGK</sequence>
<feature type="coiled-coil region" evidence="1">
    <location>
        <begin position="4"/>
        <end position="32"/>
    </location>
</feature>
<dbReference type="KEGG" id="trz:GWP43_04575"/>
<evidence type="ECO:0000256" key="1">
    <source>
        <dbReference type="SAM" id="Coils"/>
    </source>
</evidence>
<evidence type="ECO:0000313" key="3">
    <source>
        <dbReference type="EMBL" id="QHX42836.1"/>
    </source>
</evidence>
<reference evidence="3 4" key="1">
    <citation type="submission" date="2020-01" db="EMBL/GenBank/DDBJ databases">
        <title>Complete genome sequence of a human oral phylogroup 1 Treponema sp. strain ATCC 700766, originally isolated from periodontitis dental plaque.</title>
        <authorList>
            <person name="Chan Y."/>
            <person name="Huo Y.-B."/>
            <person name="Yu X.-L."/>
            <person name="Zeng H."/>
            <person name="Leung W.-K."/>
            <person name="Watt R.M."/>
        </authorList>
    </citation>
    <scope>NUCLEOTIDE SEQUENCE [LARGE SCALE GENOMIC DNA]</scope>
    <source>
        <strain evidence="3 4">OMZ 804</strain>
    </source>
</reference>
<accession>A0A6P1XZ31</accession>
<dbReference type="Pfam" id="PF21849">
    <property type="entry name" value="DUF6908"/>
    <property type="match status" value="1"/>
</dbReference>
<dbReference type="Proteomes" id="UP000464374">
    <property type="component" value="Chromosome"/>
</dbReference>
<dbReference type="AlphaFoldDB" id="A0A6P1XZ31"/>
<feature type="domain" description="DUF6908" evidence="2">
    <location>
        <begin position="44"/>
        <end position="161"/>
    </location>
</feature>
<keyword evidence="1" id="KW-0175">Coiled coil</keyword>
<protein>
    <recommendedName>
        <fullName evidence="2">DUF6908 domain-containing protein</fullName>
    </recommendedName>
</protein>
<evidence type="ECO:0000313" key="4">
    <source>
        <dbReference type="Proteomes" id="UP000464374"/>
    </source>
</evidence>
<evidence type="ECO:0000259" key="2">
    <source>
        <dbReference type="Pfam" id="PF21849"/>
    </source>
</evidence>
<gene>
    <name evidence="3" type="ORF">GWP43_04575</name>
</gene>
<organism evidence="3 4">
    <name type="scientific">Treponema vincentii</name>
    <dbReference type="NCBI Taxonomy" id="69710"/>
    <lineage>
        <taxon>Bacteria</taxon>
        <taxon>Pseudomonadati</taxon>
        <taxon>Spirochaetota</taxon>
        <taxon>Spirochaetia</taxon>
        <taxon>Spirochaetales</taxon>
        <taxon>Treponemataceae</taxon>
        <taxon>Treponema</taxon>
    </lineage>
</organism>
<name>A0A6P1XZ31_9SPIR</name>
<dbReference type="EMBL" id="CP048020">
    <property type="protein sequence ID" value="QHX42836.1"/>
    <property type="molecule type" value="Genomic_DNA"/>
</dbReference>
<dbReference type="InterPro" id="IPR054203">
    <property type="entry name" value="DUF6908"/>
</dbReference>
<dbReference type="RefSeq" id="WP_162663042.1">
    <property type="nucleotide sequence ID" value="NZ_CP048020.1"/>
</dbReference>
<proteinExistence type="predicted"/>